<keyword evidence="3" id="KW-0597">Phosphoprotein</keyword>
<dbReference type="Proteomes" id="UP000439522">
    <property type="component" value="Unassembled WGS sequence"/>
</dbReference>
<reference evidence="10 11" key="1">
    <citation type="submission" date="2019-12" db="EMBL/GenBank/DDBJ databases">
        <title>Genomic-based taxomic classification of the family Erythrobacteraceae.</title>
        <authorList>
            <person name="Xu L."/>
        </authorList>
    </citation>
    <scope>NUCLEOTIDE SEQUENCE [LARGE SCALE GENOMIC DNA]</scope>
    <source>
        <strain evidence="10 11">100921-2</strain>
    </source>
</reference>
<gene>
    <name evidence="10" type="ORF">GRI40_01970</name>
</gene>
<evidence type="ECO:0000256" key="6">
    <source>
        <dbReference type="ARBA" id="ARBA00023012"/>
    </source>
</evidence>
<name>A0A6I4TC61_9SPHN</name>
<dbReference type="InterPro" id="IPR050351">
    <property type="entry name" value="BphY/WalK/GraS-like"/>
</dbReference>
<proteinExistence type="predicted"/>
<sequence length="395" mass="42924">MEPRRSLPWPGIALAVLGGLAILLLAQQVWLALSILLLWLGSLWLATSEPPAVQARRPSSGFTRDTMGELIEHSATPLLLTEKDRIAIANQSAREVLGAHVVGQDVRVALRHPEAIALADRAEPATATVRGLARLRDIWTISRQPLDNDYAVLELINRTAEADISRAHTDFVANASHELRTPLASIIGYVETLGEMDGDADSATRSRFLGTILREAKRLQGLVDDLMSLSRIEAEKHEAPSERIDLGTLAERAARDAAGAERQGRLEIEAEENVVVLGDAQQLEQLVRNLVENGLKYGAEGGRVRVEVSRRQSRGVRLVVSDEGEGIGAEHLPHLTRRFYRTDPGRSRASGGTGLGLAIVKHIVERHRGRLNIASARGKGTTVTVRLPLAAEAGQ</sequence>
<dbReference type="InterPro" id="IPR003661">
    <property type="entry name" value="HisK_dim/P_dom"/>
</dbReference>
<dbReference type="Gene3D" id="1.10.287.130">
    <property type="match status" value="1"/>
</dbReference>
<dbReference type="EC" id="2.7.13.3" evidence="2"/>
<dbReference type="AlphaFoldDB" id="A0A6I4TC61"/>
<keyword evidence="8" id="KW-0812">Transmembrane</keyword>
<evidence type="ECO:0000256" key="7">
    <source>
        <dbReference type="ARBA" id="ARBA00023136"/>
    </source>
</evidence>
<dbReference type="SMART" id="SM00387">
    <property type="entry name" value="HATPase_c"/>
    <property type="match status" value="1"/>
</dbReference>
<dbReference type="FunFam" id="1.10.287.130:FF:000001">
    <property type="entry name" value="Two-component sensor histidine kinase"/>
    <property type="match status" value="1"/>
</dbReference>
<dbReference type="CDD" id="cd00082">
    <property type="entry name" value="HisKA"/>
    <property type="match status" value="1"/>
</dbReference>
<dbReference type="Pfam" id="PF00512">
    <property type="entry name" value="HisKA"/>
    <property type="match status" value="1"/>
</dbReference>
<keyword evidence="4" id="KW-0808">Transferase</keyword>
<protein>
    <recommendedName>
        <fullName evidence="2">histidine kinase</fullName>
        <ecNumber evidence="2">2.7.13.3</ecNumber>
    </recommendedName>
</protein>
<dbReference type="SUPFAM" id="SSF55874">
    <property type="entry name" value="ATPase domain of HSP90 chaperone/DNA topoisomerase II/histidine kinase"/>
    <property type="match status" value="1"/>
</dbReference>
<dbReference type="EMBL" id="WTZA01000001">
    <property type="protein sequence ID" value="MXO73988.1"/>
    <property type="molecule type" value="Genomic_DNA"/>
</dbReference>
<dbReference type="SUPFAM" id="SSF47384">
    <property type="entry name" value="Homodimeric domain of signal transducing histidine kinase"/>
    <property type="match status" value="1"/>
</dbReference>
<dbReference type="InterPro" id="IPR005467">
    <property type="entry name" value="His_kinase_dom"/>
</dbReference>
<organism evidence="10 11">
    <name type="scientific">Tsuneonella aeria</name>
    <dbReference type="NCBI Taxonomy" id="1837929"/>
    <lineage>
        <taxon>Bacteria</taxon>
        <taxon>Pseudomonadati</taxon>
        <taxon>Pseudomonadota</taxon>
        <taxon>Alphaproteobacteria</taxon>
        <taxon>Sphingomonadales</taxon>
        <taxon>Erythrobacteraceae</taxon>
        <taxon>Tsuneonella</taxon>
    </lineage>
</organism>
<dbReference type="InterPro" id="IPR036890">
    <property type="entry name" value="HATPase_C_sf"/>
</dbReference>
<evidence type="ECO:0000313" key="10">
    <source>
        <dbReference type="EMBL" id="MXO73988.1"/>
    </source>
</evidence>
<dbReference type="PRINTS" id="PR00344">
    <property type="entry name" value="BCTRLSENSOR"/>
</dbReference>
<evidence type="ECO:0000256" key="4">
    <source>
        <dbReference type="ARBA" id="ARBA00022679"/>
    </source>
</evidence>
<evidence type="ECO:0000256" key="1">
    <source>
        <dbReference type="ARBA" id="ARBA00000085"/>
    </source>
</evidence>
<dbReference type="PROSITE" id="PS50109">
    <property type="entry name" value="HIS_KIN"/>
    <property type="match status" value="1"/>
</dbReference>
<dbReference type="GO" id="GO:0004721">
    <property type="term" value="F:phosphoprotein phosphatase activity"/>
    <property type="evidence" value="ECO:0007669"/>
    <property type="project" value="TreeGrafter"/>
</dbReference>
<dbReference type="PANTHER" id="PTHR45453">
    <property type="entry name" value="PHOSPHATE REGULON SENSOR PROTEIN PHOR"/>
    <property type="match status" value="1"/>
</dbReference>
<dbReference type="InterPro" id="IPR004358">
    <property type="entry name" value="Sig_transdc_His_kin-like_C"/>
</dbReference>
<dbReference type="OrthoDB" id="9797304at2"/>
<comment type="catalytic activity">
    <reaction evidence="1">
        <text>ATP + protein L-histidine = ADP + protein N-phospho-L-histidine.</text>
        <dbReference type="EC" id="2.7.13.3"/>
    </reaction>
</comment>
<dbReference type="PANTHER" id="PTHR45453:SF1">
    <property type="entry name" value="PHOSPHATE REGULON SENSOR PROTEIN PHOR"/>
    <property type="match status" value="1"/>
</dbReference>
<keyword evidence="6" id="KW-0902">Two-component regulatory system</keyword>
<dbReference type="Pfam" id="PF02518">
    <property type="entry name" value="HATPase_c"/>
    <property type="match status" value="1"/>
</dbReference>
<accession>A0A6I4TC61</accession>
<keyword evidence="8" id="KW-1133">Transmembrane helix</keyword>
<comment type="caution">
    <text evidence="10">The sequence shown here is derived from an EMBL/GenBank/DDBJ whole genome shotgun (WGS) entry which is preliminary data.</text>
</comment>
<dbReference type="RefSeq" id="WP_160609786.1">
    <property type="nucleotide sequence ID" value="NZ_WTZA01000001.1"/>
</dbReference>
<feature type="domain" description="Histidine kinase" evidence="9">
    <location>
        <begin position="174"/>
        <end position="391"/>
    </location>
</feature>
<evidence type="ECO:0000256" key="5">
    <source>
        <dbReference type="ARBA" id="ARBA00022777"/>
    </source>
</evidence>
<keyword evidence="7 8" id="KW-0472">Membrane</keyword>
<evidence type="ECO:0000256" key="3">
    <source>
        <dbReference type="ARBA" id="ARBA00022553"/>
    </source>
</evidence>
<dbReference type="InterPro" id="IPR036097">
    <property type="entry name" value="HisK_dim/P_sf"/>
</dbReference>
<dbReference type="GO" id="GO:0005886">
    <property type="term" value="C:plasma membrane"/>
    <property type="evidence" value="ECO:0007669"/>
    <property type="project" value="TreeGrafter"/>
</dbReference>
<evidence type="ECO:0000256" key="2">
    <source>
        <dbReference type="ARBA" id="ARBA00012438"/>
    </source>
</evidence>
<dbReference type="GO" id="GO:0000155">
    <property type="term" value="F:phosphorelay sensor kinase activity"/>
    <property type="evidence" value="ECO:0007669"/>
    <property type="project" value="InterPro"/>
</dbReference>
<evidence type="ECO:0000256" key="8">
    <source>
        <dbReference type="SAM" id="Phobius"/>
    </source>
</evidence>
<evidence type="ECO:0000259" key="9">
    <source>
        <dbReference type="PROSITE" id="PS50109"/>
    </source>
</evidence>
<dbReference type="InterPro" id="IPR003594">
    <property type="entry name" value="HATPase_dom"/>
</dbReference>
<dbReference type="Gene3D" id="3.30.565.10">
    <property type="entry name" value="Histidine kinase-like ATPase, C-terminal domain"/>
    <property type="match status" value="1"/>
</dbReference>
<evidence type="ECO:0000313" key="11">
    <source>
        <dbReference type="Proteomes" id="UP000439522"/>
    </source>
</evidence>
<feature type="transmembrane region" description="Helical" evidence="8">
    <location>
        <begin position="7"/>
        <end position="24"/>
    </location>
</feature>
<dbReference type="SMART" id="SM00388">
    <property type="entry name" value="HisKA"/>
    <property type="match status" value="1"/>
</dbReference>
<keyword evidence="5 10" id="KW-0418">Kinase</keyword>
<dbReference type="FunFam" id="3.30.565.10:FF:000006">
    <property type="entry name" value="Sensor histidine kinase WalK"/>
    <property type="match status" value="1"/>
</dbReference>
<dbReference type="GO" id="GO:0016036">
    <property type="term" value="P:cellular response to phosphate starvation"/>
    <property type="evidence" value="ECO:0007669"/>
    <property type="project" value="TreeGrafter"/>
</dbReference>
<keyword evidence="11" id="KW-1185">Reference proteome</keyword>